<keyword evidence="18" id="KW-0458">Lysosome</keyword>
<comment type="caution">
    <text evidence="23">The sequence shown here is derived from an EMBL/GenBank/DDBJ whole genome shotgun (WGS) entry which is preliminary data.</text>
</comment>
<gene>
    <name evidence="23" type="ORF">DI623_12855</name>
</gene>
<dbReference type="EMBL" id="QFNN01000093">
    <property type="protein sequence ID" value="PZO88377.1"/>
    <property type="molecule type" value="Genomic_DNA"/>
</dbReference>
<organism evidence="23 24">
    <name type="scientific">Sphingomonas sanxanigenens</name>
    <dbReference type="NCBI Taxonomy" id="397260"/>
    <lineage>
        <taxon>Bacteria</taxon>
        <taxon>Pseudomonadati</taxon>
        <taxon>Pseudomonadota</taxon>
        <taxon>Alphaproteobacteria</taxon>
        <taxon>Sphingomonadales</taxon>
        <taxon>Sphingomonadaceae</taxon>
        <taxon>Sphingomonas</taxon>
    </lineage>
</organism>
<evidence type="ECO:0000313" key="24">
    <source>
        <dbReference type="Proteomes" id="UP000249066"/>
    </source>
</evidence>
<keyword evidence="16" id="KW-0865">Zymogen</keyword>
<dbReference type="AlphaFoldDB" id="A0A2W5A511"/>
<keyword evidence="15" id="KW-0482">Metalloprotease</keyword>
<keyword evidence="10 21" id="KW-0732">Signal</keyword>
<protein>
    <recommendedName>
        <fullName evidence="5">Carboxypeptidase Q</fullName>
    </recommendedName>
    <alternativeName>
        <fullName evidence="20">Plasma glutamate carboxypeptidase</fullName>
    </alternativeName>
</protein>
<evidence type="ECO:0000256" key="18">
    <source>
        <dbReference type="ARBA" id="ARBA00023228"/>
    </source>
</evidence>
<evidence type="ECO:0000256" key="3">
    <source>
        <dbReference type="ARBA" id="ARBA00004555"/>
    </source>
</evidence>
<evidence type="ECO:0000256" key="16">
    <source>
        <dbReference type="ARBA" id="ARBA00023145"/>
    </source>
</evidence>
<dbReference type="InterPro" id="IPR039866">
    <property type="entry name" value="CPQ"/>
</dbReference>
<evidence type="ECO:0000256" key="17">
    <source>
        <dbReference type="ARBA" id="ARBA00023180"/>
    </source>
</evidence>
<sequence length="444" mass="46202">MTEKLLPLLAGALALSSPALAAGDPVAALRDAALKDSLAYEITEGLTTEVGQRLAGTEAEARARDWGVARLKALGFSNVRIETFDMPVWVRGEERAEIVSPFPQKIVLAALGNSGATPPEGIEAQIVYFPTLADLQAAPDGSLKGKIAFVSHAMKQTQDGSSYGYFGATRRQGPNIAAKKGAAAIIIRSIGTDSHRVPHTGSTNFDPGTTPIPAAALSIPDAENLERMLKRDKPLIMKLVLTPRFAGTAKSGNVIAEVPGSDPSAGIVLIGGHLDSWDLGTGAIDDASGVAITTAAARRIMAAGKPRRTIRVVWFGAEEYGGFGGAAYQKAHAAENHAVAGESDFGADRIWRFGIKLAAAAKPVEDRLAAALAPLGIGRESGAVHGGTDVTPVIEAGAGTLSLAQDGTHYFDIHHTADDTFDKVDRDQVAQNVAAWTAALAVLA</sequence>
<evidence type="ECO:0000256" key="5">
    <source>
        <dbReference type="ARBA" id="ARBA00014116"/>
    </source>
</evidence>
<evidence type="ECO:0000256" key="7">
    <source>
        <dbReference type="ARBA" id="ARBA00022645"/>
    </source>
</evidence>
<keyword evidence="7" id="KW-0121">Carboxypeptidase</keyword>
<reference evidence="23 24" key="1">
    <citation type="submission" date="2017-08" db="EMBL/GenBank/DDBJ databases">
        <title>Infants hospitalized years apart are colonized by the same room-sourced microbial strains.</title>
        <authorList>
            <person name="Brooks B."/>
            <person name="Olm M.R."/>
            <person name="Firek B.A."/>
            <person name="Baker R."/>
            <person name="Thomas B.C."/>
            <person name="Morowitz M.J."/>
            <person name="Banfield J.F."/>
        </authorList>
    </citation>
    <scope>NUCLEOTIDE SEQUENCE [LARGE SCALE GENOMIC DNA]</scope>
    <source>
        <strain evidence="23">S2_018_000_R2_101</strain>
    </source>
</reference>
<evidence type="ECO:0000256" key="11">
    <source>
        <dbReference type="ARBA" id="ARBA00022801"/>
    </source>
</evidence>
<feature type="signal peptide" evidence="21">
    <location>
        <begin position="1"/>
        <end position="21"/>
    </location>
</feature>
<feature type="domain" description="Peptidase M28" evidence="22">
    <location>
        <begin position="253"/>
        <end position="436"/>
    </location>
</feature>
<evidence type="ECO:0000256" key="15">
    <source>
        <dbReference type="ARBA" id="ARBA00023049"/>
    </source>
</evidence>
<dbReference type="Gene3D" id="3.50.30.30">
    <property type="match status" value="1"/>
</dbReference>
<dbReference type="GO" id="GO:0046872">
    <property type="term" value="F:metal ion binding"/>
    <property type="evidence" value="ECO:0007669"/>
    <property type="project" value="UniProtKB-KW"/>
</dbReference>
<comment type="subunit">
    <text evidence="19">Homodimer. The monomeric form is inactive while the homodimer is active.</text>
</comment>
<keyword evidence="13" id="KW-0862">Zinc</keyword>
<dbReference type="Proteomes" id="UP000249066">
    <property type="component" value="Unassembled WGS sequence"/>
</dbReference>
<evidence type="ECO:0000259" key="22">
    <source>
        <dbReference type="Pfam" id="PF04389"/>
    </source>
</evidence>
<evidence type="ECO:0000256" key="4">
    <source>
        <dbReference type="ARBA" id="ARBA00004613"/>
    </source>
</evidence>
<keyword evidence="14" id="KW-0333">Golgi apparatus</keyword>
<dbReference type="GO" id="GO:0005576">
    <property type="term" value="C:extracellular region"/>
    <property type="evidence" value="ECO:0007669"/>
    <property type="project" value="UniProtKB-SubCell"/>
</dbReference>
<evidence type="ECO:0000256" key="21">
    <source>
        <dbReference type="SAM" id="SignalP"/>
    </source>
</evidence>
<keyword evidence="11" id="KW-0378">Hydrolase</keyword>
<evidence type="ECO:0000256" key="9">
    <source>
        <dbReference type="ARBA" id="ARBA00022723"/>
    </source>
</evidence>
<evidence type="ECO:0000256" key="19">
    <source>
        <dbReference type="ARBA" id="ARBA00025833"/>
    </source>
</evidence>
<evidence type="ECO:0000256" key="8">
    <source>
        <dbReference type="ARBA" id="ARBA00022670"/>
    </source>
</evidence>
<evidence type="ECO:0000256" key="2">
    <source>
        <dbReference type="ARBA" id="ARBA00004371"/>
    </source>
</evidence>
<dbReference type="GO" id="GO:0006508">
    <property type="term" value="P:proteolysis"/>
    <property type="evidence" value="ECO:0007669"/>
    <property type="project" value="UniProtKB-KW"/>
</dbReference>
<proteinExistence type="predicted"/>
<dbReference type="PANTHER" id="PTHR12053:SF3">
    <property type="entry name" value="CARBOXYPEPTIDASE Q"/>
    <property type="match status" value="1"/>
</dbReference>
<keyword evidence="8" id="KW-0645">Protease</keyword>
<keyword evidence="6" id="KW-0964">Secreted</keyword>
<dbReference type="GO" id="GO:0005764">
    <property type="term" value="C:lysosome"/>
    <property type="evidence" value="ECO:0007669"/>
    <property type="project" value="UniProtKB-SubCell"/>
</dbReference>
<keyword evidence="9" id="KW-0479">Metal-binding</keyword>
<dbReference type="InterPro" id="IPR007484">
    <property type="entry name" value="Peptidase_M28"/>
</dbReference>
<keyword evidence="12" id="KW-0256">Endoplasmic reticulum</keyword>
<evidence type="ECO:0000256" key="6">
    <source>
        <dbReference type="ARBA" id="ARBA00022525"/>
    </source>
</evidence>
<evidence type="ECO:0000313" key="23">
    <source>
        <dbReference type="EMBL" id="PZO88377.1"/>
    </source>
</evidence>
<dbReference type="GO" id="GO:0004180">
    <property type="term" value="F:carboxypeptidase activity"/>
    <property type="evidence" value="ECO:0007669"/>
    <property type="project" value="UniProtKB-KW"/>
</dbReference>
<keyword evidence="17" id="KW-0325">Glycoprotein</keyword>
<dbReference type="PANTHER" id="PTHR12053">
    <property type="entry name" value="PROTEASE FAMILY M28 PLASMA GLUTAMATE CARBOXYPEPTIDASE-RELATED"/>
    <property type="match status" value="1"/>
</dbReference>
<name>A0A2W5A511_9SPHN</name>
<dbReference type="SUPFAM" id="SSF53187">
    <property type="entry name" value="Zn-dependent exopeptidases"/>
    <property type="match status" value="1"/>
</dbReference>
<dbReference type="GO" id="GO:0070573">
    <property type="term" value="F:metallodipeptidase activity"/>
    <property type="evidence" value="ECO:0007669"/>
    <property type="project" value="InterPro"/>
</dbReference>
<dbReference type="Pfam" id="PF04389">
    <property type="entry name" value="Peptidase_M28"/>
    <property type="match status" value="1"/>
</dbReference>
<evidence type="ECO:0000256" key="13">
    <source>
        <dbReference type="ARBA" id="ARBA00022833"/>
    </source>
</evidence>
<feature type="non-terminal residue" evidence="23">
    <location>
        <position position="444"/>
    </location>
</feature>
<comment type="subcellular location">
    <subcellularLocation>
        <location evidence="1">Endoplasmic reticulum</location>
    </subcellularLocation>
    <subcellularLocation>
        <location evidence="3">Golgi apparatus</location>
    </subcellularLocation>
    <subcellularLocation>
        <location evidence="2">Lysosome</location>
    </subcellularLocation>
    <subcellularLocation>
        <location evidence="4">Secreted</location>
    </subcellularLocation>
</comment>
<evidence type="ECO:0000256" key="12">
    <source>
        <dbReference type="ARBA" id="ARBA00022824"/>
    </source>
</evidence>
<evidence type="ECO:0000256" key="14">
    <source>
        <dbReference type="ARBA" id="ARBA00023034"/>
    </source>
</evidence>
<dbReference type="Gene3D" id="3.40.630.10">
    <property type="entry name" value="Zn peptidases"/>
    <property type="match status" value="1"/>
</dbReference>
<evidence type="ECO:0000256" key="20">
    <source>
        <dbReference type="ARBA" id="ARBA00033328"/>
    </source>
</evidence>
<feature type="chain" id="PRO_5015894770" description="Carboxypeptidase Q" evidence="21">
    <location>
        <begin position="22"/>
        <end position="444"/>
    </location>
</feature>
<evidence type="ECO:0000256" key="1">
    <source>
        <dbReference type="ARBA" id="ARBA00004240"/>
    </source>
</evidence>
<evidence type="ECO:0000256" key="10">
    <source>
        <dbReference type="ARBA" id="ARBA00022729"/>
    </source>
</evidence>
<accession>A0A2W5A511</accession>